<dbReference type="EMBL" id="AFBB01000010">
    <property type="protein sequence ID" value="EGF14318.1"/>
    <property type="molecule type" value="Genomic_DNA"/>
</dbReference>
<proteinExistence type="predicted"/>
<sequence length="110" mass="12705">MTTRKHGNSIFLGALRRKCKLRCFRFECTLLRYEVGYLLRRYTVEGLKAVEDAEVGATFRQANGKTALANNIDLKAYCNFNLKGKKKINGRDASTPLYNSWKVSINYKFR</sequence>
<evidence type="ECO:0000313" key="1">
    <source>
        <dbReference type="EMBL" id="EGF14318.1"/>
    </source>
</evidence>
<name>F2BWQ2_9FIRM</name>
<evidence type="ECO:0000313" key="2">
    <source>
        <dbReference type="Proteomes" id="UP000003503"/>
    </source>
</evidence>
<dbReference type="HOGENOM" id="CLU_2166944_0_0_9"/>
<dbReference type="AlphaFoldDB" id="F2BWQ2"/>
<comment type="caution">
    <text evidence="1">The sequence shown here is derived from an EMBL/GenBank/DDBJ whole genome shotgun (WGS) entry which is preliminary data.</text>
</comment>
<protein>
    <submittedName>
        <fullName evidence="1">Uncharacterized protein</fullName>
    </submittedName>
</protein>
<accession>F2BWQ2</accession>
<organism evidence="1 2">
    <name type="scientific">Dialister micraerophilus DSM 19965</name>
    <dbReference type="NCBI Taxonomy" id="888062"/>
    <lineage>
        <taxon>Bacteria</taxon>
        <taxon>Bacillati</taxon>
        <taxon>Bacillota</taxon>
        <taxon>Negativicutes</taxon>
        <taxon>Veillonellales</taxon>
        <taxon>Veillonellaceae</taxon>
        <taxon>Dialister</taxon>
    </lineage>
</organism>
<reference evidence="1 2" key="1">
    <citation type="submission" date="2011-02" db="EMBL/GenBank/DDBJ databases">
        <authorList>
            <person name="Muzny D."/>
            <person name="Qin X."/>
            <person name="Deng J."/>
            <person name="Jiang H."/>
            <person name="Liu Y."/>
            <person name="Qu J."/>
            <person name="Song X.-Z."/>
            <person name="Zhang L."/>
            <person name="Thornton R."/>
            <person name="Coyle M."/>
            <person name="Francisco L."/>
            <person name="Jackson L."/>
            <person name="Javaid M."/>
            <person name="Korchina V."/>
            <person name="Kovar C."/>
            <person name="Mata R."/>
            <person name="Mathew T."/>
            <person name="Ngo R."/>
            <person name="Nguyen L."/>
            <person name="Nguyen N."/>
            <person name="Okwuonu G."/>
            <person name="Ongeri F."/>
            <person name="Pham C."/>
            <person name="Simmons D."/>
            <person name="Wilczek-Boney K."/>
            <person name="Hale W."/>
            <person name="Jakkamsetti A."/>
            <person name="Pham P."/>
            <person name="Ruth R."/>
            <person name="San Lucas F."/>
            <person name="Warren J."/>
            <person name="Zhang J."/>
            <person name="Zhao Z."/>
            <person name="Zhou C."/>
            <person name="Zhu D."/>
            <person name="Lee S."/>
            <person name="Bess C."/>
            <person name="Blankenburg K."/>
            <person name="Forbes L."/>
            <person name="Fu Q."/>
            <person name="Gubbala S."/>
            <person name="Hirani K."/>
            <person name="Jayaseelan J.C."/>
            <person name="Lara F."/>
            <person name="Munidasa M."/>
            <person name="Palculict T."/>
            <person name="Patil S."/>
            <person name="Pu L.-L."/>
            <person name="Saada N."/>
            <person name="Tang L."/>
            <person name="Weissenberger G."/>
            <person name="Zhu Y."/>
            <person name="Hemphill L."/>
            <person name="Shang Y."/>
            <person name="Youmans B."/>
            <person name="Ayvaz T."/>
            <person name="Ross M."/>
            <person name="Santibanez J."/>
            <person name="Aqrawi P."/>
            <person name="Gross S."/>
            <person name="Joshi V."/>
            <person name="Fowler G."/>
            <person name="Nazareth L."/>
            <person name="Reid J."/>
            <person name="Worley K."/>
            <person name="Petrosino J."/>
            <person name="Highlander S."/>
            <person name="Gibbs R."/>
        </authorList>
    </citation>
    <scope>NUCLEOTIDE SEQUENCE [LARGE SCALE GENOMIC DNA]</scope>
    <source>
        <strain evidence="1 2">DSM 19965</strain>
    </source>
</reference>
<keyword evidence="2" id="KW-1185">Reference proteome</keyword>
<dbReference type="Proteomes" id="UP000003503">
    <property type="component" value="Unassembled WGS sequence"/>
</dbReference>
<gene>
    <name evidence="1" type="ORF">HMPREF9083_0631</name>
</gene>